<accession>A0ABS1D7Z5</accession>
<feature type="compositionally biased region" description="Low complexity" evidence="1">
    <location>
        <begin position="237"/>
        <end position="247"/>
    </location>
</feature>
<evidence type="ECO:0000313" key="2">
    <source>
        <dbReference type="EMBL" id="MBK1666475.1"/>
    </source>
</evidence>
<dbReference type="EMBL" id="NRRL01000001">
    <property type="protein sequence ID" value="MBK1666475.1"/>
    <property type="molecule type" value="Genomic_DNA"/>
</dbReference>
<dbReference type="RefSeq" id="WP_200338501.1">
    <property type="nucleotide sequence ID" value="NZ_NRRL01000001.1"/>
</dbReference>
<reference evidence="2 3" key="1">
    <citation type="journal article" date="2020" name="Microorganisms">
        <title>Osmotic Adaptation and Compatible Solute Biosynthesis of Phototrophic Bacteria as Revealed from Genome Analyses.</title>
        <authorList>
            <person name="Imhoff J.F."/>
            <person name="Rahn T."/>
            <person name="Kunzel S."/>
            <person name="Keller A."/>
            <person name="Neulinger S.C."/>
        </authorList>
    </citation>
    <scope>NUCLEOTIDE SEQUENCE [LARGE SCALE GENOMIC DNA]</scope>
    <source>
        <strain evidence="2 3">DSM 9895</strain>
    </source>
</reference>
<name>A0ABS1D7Z5_9PROT</name>
<evidence type="ECO:0008006" key="4">
    <source>
        <dbReference type="Google" id="ProtNLM"/>
    </source>
</evidence>
<organism evidence="2 3">
    <name type="scientific">Rhodovibrio sodomensis</name>
    <dbReference type="NCBI Taxonomy" id="1088"/>
    <lineage>
        <taxon>Bacteria</taxon>
        <taxon>Pseudomonadati</taxon>
        <taxon>Pseudomonadota</taxon>
        <taxon>Alphaproteobacteria</taxon>
        <taxon>Rhodospirillales</taxon>
        <taxon>Rhodovibrionaceae</taxon>
        <taxon>Rhodovibrio</taxon>
    </lineage>
</organism>
<feature type="region of interest" description="Disordered" evidence="1">
    <location>
        <begin position="215"/>
        <end position="247"/>
    </location>
</feature>
<keyword evidence="3" id="KW-1185">Reference proteome</keyword>
<dbReference type="Proteomes" id="UP001296873">
    <property type="component" value="Unassembled WGS sequence"/>
</dbReference>
<evidence type="ECO:0000313" key="3">
    <source>
        <dbReference type="Proteomes" id="UP001296873"/>
    </source>
</evidence>
<gene>
    <name evidence="2" type="ORF">CKO28_00275</name>
</gene>
<evidence type="ECO:0000256" key="1">
    <source>
        <dbReference type="SAM" id="MobiDB-lite"/>
    </source>
</evidence>
<sequence length="247" mass="26721">MTASLAPVRVNLSGDPPGNGHHGDADTGQDLLPAAASMFVDSWLQAEWDRVPPRYGQRGLARMAELGVSFRAITLCGTPRPARVVTEGRLFHFAELEGEGERMLIQPVYASVTPSLWVEPLQPAALIDLIAYRTDAPDDLYTRCGESGLVLGMSEIHDAQLFERPLPVFRTPLSWLAAEGDGICVLDWRWAAGMLTGVPHLVGEDPEHDAEIIAHLTTPPPSRPRVGPVRPGEDAPETMAPAAPETD</sequence>
<protein>
    <recommendedName>
        <fullName evidence="4">PAS domain-containing protein</fullName>
    </recommendedName>
</protein>
<comment type="caution">
    <text evidence="2">The sequence shown here is derived from an EMBL/GenBank/DDBJ whole genome shotgun (WGS) entry which is preliminary data.</text>
</comment>
<proteinExistence type="predicted"/>